<gene>
    <name evidence="1" type="ORF">MANES_14G137500</name>
</gene>
<dbReference type="EMBL" id="CM004400">
    <property type="protein sequence ID" value="OAY31757.1"/>
    <property type="molecule type" value="Genomic_DNA"/>
</dbReference>
<accession>A0A2C9UL44</accession>
<sequence>MKSEIRKSPWLFIELREIFGRQNHGFLKCFIWVIEIEYQRVMNLLGFYFFDDIGRVESYNGRFPKFQL</sequence>
<evidence type="ECO:0000313" key="1">
    <source>
        <dbReference type="EMBL" id="OAY31757.1"/>
    </source>
</evidence>
<organism evidence="1">
    <name type="scientific">Manihot esculenta</name>
    <name type="common">Cassava</name>
    <name type="synonym">Jatropha manihot</name>
    <dbReference type="NCBI Taxonomy" id="3983"/>
    <lineage>
        <taxon>Eukaryota</taxon>
        <taxon>Viridiplantae</taxon>
        <taxon>Streptophyta</taxon>
        <taxon>Embryophyta</taxon>
        <taxon>Tracheophyta</taxon>
        <taxon>Spermatophyta</taxon>
        <taxon>Magnoliopsida</taxon>
        <taxon>eudicotyledons</taxon>
        <taxon>Gunneridae</taxon>
        <taxon>Pentapetalae</taxon>
        <taxon>rosids</taxon>
        <taxon>fabids</taxon>
        <taxon>Malpighiales</taxon>
        <taxon>Euphorbiaceae</taxon>
        <taxon>Crotonoideae</taxon>
        <taxon>Manihoteae</taxon>
        <taxon>Manihot</taxon>
    </lineage>
</organism>
<proteinExistence type="predicted"/>
<name>A0A2C9UL44_MANES</name>
<dbReference type="AlphaFoldDB" id="A0A2C9UL44"/>
<reference evidence="1" key="1">
    <citation type="submission" date="2016-02" db="EMBL/GenBank/DDBJ databases">
        <title>WGS assembly of Manihot esculenta.</title>
        <authorList>
            <person name="Bredeson J.V."/>
            <person name="Prochnik S.E."/>
            <person name="Lyons J.B."/>
            <person name="Schmutz J."/>
            <person name="Grimwood J."/>
            <person name="Vrebalov J."/>
            <person name="Bart R.S."/>
            <person name="Amuge T."/>
            <person name="Ferguson M.E."/>
            <person name="Green R."/>
            <person name="Putnam N."/>
            <person name="Stites J."/>
            <person name="Rounsley S."/>
            <person name="Rokhsar D.S."/>
        </authorList>
    </citation>
    <scope>NUCLEOTIDE SEQUENCE [LARGE SCALE GENOMIC DNA]</scope>
    <source>
        <tissue evidence="1">Leaf</tissue>
    </source>
</reference>
<protein>
    <submittedName>
        <fullName evidence="1">Uncharacterized protein</fullName>
    </submittedName>
</protein>